<dbReference type="Proteomes" id="UP000291084">
    <property type="component" value="Chromosome 1"/>
</dbReference>
<dbReference type="EMBL" id="AP015034">
    <property type="protein sequence ID" value="BAT77364.1"/>
    <property type="molecule type" value="Genomic_DNA"/>
</dbReference>
<sequence>MIPFQCKIINRFVNEMVFHTSTLVTRLDHHYSIHSLLITANVAPRKLRWGLLPQLSTKVIQKMLSTFTIFI</sequence>
<dbReference type="AlphaFoldDB" id="A0A0S3R9M8"/>
<accession>A0A0S3R9M8</accession>
<organism evidence="1 2">
    <name type="scientific">Vigna angularis var. angularis</name>
    <dbReference type="NCBI Taxonomy" id="157739"/>
    <lineage>
        <taxon>Eukaryota</taxon>
        <taxon>Viridiplantae</taxon>
        <taxon>Streptophyta</taxon>
        <taxon>Embryophyta</taxon>
        <taxon>Tracheophyta</taxon>
        <taxon>Spermatophyta</taxon>
        <taxon>Magnoliopsida</taxon>
        <taxon>eudicotyledons</taxon>
        <taxon>Gunneridae</taxon>
        <taxon>Pentapetalae</taxon>
        <taxon>rosids</taxon>
        <taxon>fabids</taxon>
        <taxon>Fabales</taxon>
        <taxon>Fabaceae</taxon>
        <taxon>Papilionoideae</taxon>
        <taxon>50 kb inversion clade</taxon>
        <taxon>NPAAA clade</taxon>
        <taxon>indigoferoid/millettioid clade</taxon>
        <taxon>Phaseoleae</taxon>
        <taxon>Vigna</taxon>
    </lineage>
</organism>
<gene>
    <name evidence="1" type="primary">Vigan.01G547000</name>
    <name evidence="1" type="ORF">VIGAN_01547000</name>
</gene>
<protein>
    <submittedName>
        <fullName evidence="1">Uncharacterized protein</fullName>
    </submittedName>
</protein>
<reference evidence="1 2" key="1">
    <citation type="journal article" date="2015" name="Sci. Rep.">
        <title>The power of single molecule real-time sequencing technology in the de novo assembly of a eukaryotic genome.</title>
        <authorList>
            <person name="Sakai H."/>
            <person name="Naito K."/>
            <person name="Ogiso-Tanaka E."/>
            <person name="Takahashi Y."/>
            <person name="Iseki K."/>
            <person name="Muto C."/>
            <person name="Satou K."/>
            <person name="Teruya K."/>
            <person name="Shiroma A."/>
            <person name="Shimoji M."/>
            <person name="Hirano T."/>
            <person name="Itoh T."/>
            <person name="Kaga A."/>
            <person name="Tomooka N."/>
        </authorList>
    </citation>
    <scope>NUCLEOTIDE SEQUENCE [LARGE SCALE GENOMIC DNA]</scope>
    <source>
        <strain evidence="2">cv. Shumari</strain>
    </source>
</reference>
<keyword evidence="2" id="KW-1185">Reference proteome</keyword>
<proteinExistence type="predicted"/>
<evidence type="ECO:0000313" key="2">
    <source>
        <dbReference type="Proteomes" id="UP000291084"/>
    </source>
</evidence>
<evidence type="ECO:0000313" key="1">
    <source>
        <dbReference type="EMBL" id="BAT77364.1"/>
    </source>
</evidence>
<name>A0A0S3R9M8_PHAAN</name>